<dbReference type="EMBL" id="JTDL01000079">
    <property type="protein sequence ID" value="KHL04339.1"/>
    <property type="molecule type" value="Genomic_DNA"/>
</dbReference>
<organism evidence="3 4">
    <name type="scientific">Sinomonas humi</name>
    <dbReference type="NCBI Taxonomy" id="1338436"/>
    <lineage>
        <taxon>Bacteria</taxon>
        <taxon>Bacillati</taxon>
        <taxon>Actinomycetota</taxon>
        <taxon>Actinomycetes</taxon>
        <taxon>Micrococcales</taxon>
        <taxon>Micrococcaceae</taxon>
        <taxon>Sinomonas</taxon>
    </lineage>
</organism>
<evidence type="ECO:0000256" key="1">
    <source>
        <dbReference type="ARBA" id="ARBA00006817"/>
    </source>
</evidence>
<protein>
    <recommendedName>
        <fullName evidence="2">Activator of Hsp90 ATPase homologue 1/2-like C-terminal domain-containing protein</fullName>
    </recommendedName>
</protein>
<dbReference type="InterPro" id="IPR013538">
    <property type="entry name" value="ASHA1/2-like_C"/>
</dbReference>
<comment type="similarity">
    <text evidence="1">Belongs to the AHA1 family.</text>
</comment>
<feature type="domain" description="Activator of Hsp90 ATPase homologue 1/2-like C-terminal" evidence="2">
    <location>
        <begin position="28"/>
        <end position="131"/>
    </location>
</feature>
<comment type="caution">
    <text evidence="3">The sequence shown here is derived from an EMBL/GenBank/DDBJ whole genome shotgun (WGS) entry which is preliminary data.</text>
</comment>
<evidence type="ECO:0000313" key="3">
    <source>
        <dbReference type="EMBL" id="KHL04339.1"/>
    </source>
</evidence>
<dbReference type="Pfam" id="PF08327">
    <property type="entry name" value="AHSA1"/>
    <property type="match status" value="1"/>
</dbReference>
<keyword evidence="4" id="KW-1185">Reference proteome</keyword>
<sequence>MEELDGQYSEEEGRASVTFVRSYPVGTEKVWNAVSSADGLDGWFPSAVAIDLSTHTVTLTGDPNMPPSSERITAWEPPKRWAFDWGEDTLEFLVQGSGTDAELTLRNWLGDRTAAARNAAGWHVCLAELAVKLGGEEPGGPHSAGALAWQPLYDGYIREGLPFGAPIPG</sequence>
<reference evidence="3 4" key="1">
    <citation type="submission" date="2014-09" db="EMBL/GenBank/DDBJ databases">
        <title>Genome sequence of Sinomonas sp. MUSC 117.</title>
        <authorList>
            <person name="Lee L.-H."/>
        </authorList>
    </citation>
    <scope>NUCLEOTIDE SEQUENCE [LARGE SCALE GENOMIC DNA]</scope>
    <source>
        <strain evidence="3 4">MUSC 117</strain>
    </source>
</reference>
<evidence type="ECO:0000313" key="4">
    <source>
        <dbReference type="Proteomes" id="UP000030982"/>
    </source>
</evidence>
<dbReference type="InterPro" id="IPR023393">
    <property type="entry name" value="START-like_dom_sf"/>
</dbReference>
<dbReference type="SUPFAM" id="SSF55961">
    <property type="entry name" value="Bet v1-like"/>
    <property type="match status" value="1"/>
</dbReference>
<accession>A0A0B2AQT4</accession>
<name>A0A0B2AQT4_9MICC</name>
<evidence type="ECO:0000259" key="2">
    <source>
        <dbReference type="Pfam" id="PF08327"/>
    </source>
</evidence>
<dbReference type="Proteomes" id="UP000030982">
    <property type="component" value="Unassembled WGS sequence"/>
</dbReference>
<dbReference type="AlphaFoldDB" id="A0A0B2AQT4"/>
<dbReference type="STRING" id="1338436.LK10_05230"/>
<dbReference type="OrthoDB" id="9803476at2"/>
<proteinExistence type="inferred from homology"/>
<gene>
    <name evidence="3" type="ORF">LK10_05230</name>
</gene>
<dbReference type="Gene3D" id="3.30.530.20">
    <property type="match status" value="1"/>
</dbReference>
<dbReference type="RefSeq" id="WP_043120738.1">
    <property type="nucleotide sequence ID" value="NZ_JTDL01000079.1"/>
</dbReference>